<dbReference type="GO" id="GO:0003676">
    <property type="term" value="F:nucleic acid binding"/>
    <property type="evidence" value="ECO:0007669"/>
    <property type="project" value="InterPro"/>
</dbReference>
<dbReference type="AlphaFoldDB" id="A0A5S6R5X4"/>
<dbReference type="STRING" id="70415.A0A5S6R5X4"/>
<keyword evidence="1" id="KW-0862">Zinc</keyword>
<dbReference type="InterPro" id="IPR036875">
    <property type="entry name" value="Znf_CCHC_sf"/>
</dbReference>
<evidence type="ECO:0000256" key="2">
    <source>
        <dbReference type="SAM" id="MobiDB-lite"/>
    </source>
</evidence>
<dbReference type="Proteomes" id="UP000046395">
    <property type="component" value="Unassembled WGS sequence"/>
</dbReference>
<dbReference type="InterPro" id="IPR001878">
    <property type="entry name" value="Znf_CCHC"/>
</dbReference>
<dbReference type="SMART" id="SM00343">
    <property type="entry name" value="ZnF_C2HC"/>
    <property type="match status" value="1"/>
</dbReference>
<proteinExistence type="predicted"/>
<dbReference type="GO" id="GO:0008270">
    <property type="term" value="F:zinc ion binding"/>
    <property type="evidence" value="ECO:0007669"/>
    <property type="project" value="UniProtKB-KW"/>
</dbReference>
<keyword evidence="1" id="KW-0863">Zinc-finger</keyword>
<keyword evidence="1" id="KW-0479">Metal-binding</keyword>
<keyword evidence="4" id="KW-1185">Reference proteome</keyword>
<evidence type="ECO:0000256" key="1">
    <source>
        <dbReference type="PROSITE-ProRule" id="PRU00047"/>
    </source>
</evidence>
<dbReference type="PROSITE" id="PS50158">
    <property type="entry name" value="ZF_CCHC"/>
    <property type="match status" value="1"/>
</dbReference>
<dbReference type="WBParaSite" id="TMUE_3000014925.1">
    <property type="protein sequence ID" value="TMUE_3000014925.1"/>
    <property type="gene ID" value="WBGene00293588"/>
</dbReference>
<protein>
    <submittedName>
        <fullName evidence="5">CCHC-type domain-containing protein</fullName>
    </submittedName>
</protein>
<dbReference type="Pfam" id="PF00098">
    <property type="entry name" value="zf-CCHC"/>
    <property type="match status" value="1"/>
</dbReference>
<sequence length="273" mass="29880">MDTSADTKTEPRRTDASLDVRLIPEYDGSSNQPISEWLDKLELVCRIRGIDDVTSVIPLRLAGGAFAVYSQLPLEHQRNPAKVKEALRAAFEVDSFVAYEQFVSRKLRPDEQPDSFLADLRRLSGLFGGVSDKALAFAFVAGLPWSHRQLLRVGSRVENLSLDDIVSRARAVFKDNIPVSFSDACLGAAEPRQRQQQVCPARKCFSCGGVGHFARECPTPRWSPDGDGPPRVDGRRKGRQGRLSNVSAAAEVGNQGNSHGEEASAPAYSPSRC</sequence>
<accession>A0A5S6R5X4</accession>
<evidence type="ECO:0000313" key="4">
    <source>
        <dbReference type="Proteomes" id="UP000046395"/>
    </source>
</evidence>
<evidence type="ECO:0000259" key="3">
    <source>
        <dbReference type="PROSITE" id="PS50158"/>
    </source>
</evidence>
<dbReference type="GO" id="GO:0019899">
    <property type="term" value="F:enzyme binding"/>
    <property type="evidence" value="ECO:0007669"/>
    <property type="project" value="UniProtKB-ARBA"/>
</dbReference>
<feature type="domain" description="CCHC-type" evidence="3">
    <location>
        <begin position="202"/>
        <end position="218"/>
    </location>
</feature>
<dbReference type="SUPFAM" id="SSF57756">
    <property type="entry name" value="Retrovirus zinc finger-like domains"/>
    <property type="match status" value="1"/>
</dbReference>
<name>A0A5S6R5X4_TRIMR</name>
<organism evidence="4 5">
    <name type="scientific">Trichuris muris</name>
    <name type="common">Mouse whipworm</name>
    <dbReference type="NCBI Taxonomy" id="70415"/>
    <lineage>
        <taxon>Eukaryota</taxon>
        <taxon>Metazoa</taxon>
        <taxon>Ecdysozoa</taxon>
        <taxon>Nematoda</taxon>
        <taxon>Enoplea</taxon>
        <taxon>Dorylaimia</taxon>
        <taxon>Trichinellida</taxon>
        <taxon>Trichuridae</taxon>
        <taxon>Trichuris</taxon>
    </lineage>
</organism>
<dbReference type="Gene3D" id="4.10.60.10">
    <property type="entry name" value="Zinc finger, CCHC-type"/>
    <property type="match status" value="1"/>
</dbReference>
<evidence type="ECO:0000313" key="5">
    <source>
        <dbReference type="WBParaSite" id="TMUE_3000014925.1"/>
    </source>
</evidence>
<feature type="region of interest" description="Disordered" evidence="2">
    <location>
        <begin position="218"/>
        <end position="273"/>
    </location>
</feature>
<reference evidence="5" key="1">
    <citation type="submission" date="2019-12" db="UniProtKB">
        <authorList>
            <consortium name="WormBaseParasite"/>
        </authorList>
    </citation>
    <scope>IDENTIFICATION</scope>
</reference>